<accession>A0A8S0UI75</accession>
<dbReference type="EMBL" id="CACTIH010007526">
    <property type="protein sequence ID" value="CAA3015129.1"/>
    <property type="molecule type" value="Genomic_DNA"/>
</dbReference>
<keyword evidence="3" id="KW-1185">Reference proteome</keyword>
<evidence type="ECO:0000256" key="1">
    <source>
        <dbReference type="SAM" id="Phobius"/>
    </source>
</evidence>
<keyword evidence="1" id="KW-0472">Membrane</keyword>
<feature type="transmembrane region" description="Helical" evidence="1">
    <location>
        <begin position="21"/>
        <end position="45"/>
    </location>
</feature>
<evidence type="ECO:0000313" key="3">
    <source>
        <dbReference type="Proteomes" id="UP000594638"/>
    </source>
</evidence>
<proteinExistence type="predicted"/>
<organism evidence="2 3">
    <name type="scientific">Olea europaea subsp. europaea</name>
    <dbReference type="NCBI Taxonomy" id="158383"/>
    <lineage>
        <taxon>Eukaryota</taxon>
        <taxon>Viridiplantae</taxon>
        <taxon>Streptophyta</taxon>
        <taxon>Embryophyta</taxon>
        <taxon>Tracheophyta</taxon>
        <taxon>Spermatophyta</taxon>
        <taxon>Magnoliopsida</taxon>
        <taxon>eudicotyledons</taxon>
        <taxon>Gunneridae</taxon>
        <taxon>Pentapetalae</taxon>
        <taxon>asterids</taxon>
        <taxon>lamiids</taxon>
        <taxon>Lamiales</taxon>
        <taxon>Oleaceae</taxon>
        <taxon>Oleeae</taxon>
        <taxon>Olea</taxon>
    </lineage>
</organism>
<keyword evidence="1" id="KW-1133">Transmembrane helix</keyword>
<comment type="caution">
    <text evidence="2">The sequence shown here is derived from an EMBL/GenBank/DDBJ whole genome shotgun (WGS) entry which is preliminary data.</text>
</comment>
<evidence type="ECO:0000313" key="2">
    <source>
        <dbReference type="EMBL" id="CAA3015129.1"/>
    </source>
</evidence>
<evidence type="ECO:0008006" key="4">
    <source>
        <dbReference type="Google" id="ProtNLM"/>
    </source>
</evidence>
<dbReference type="Proteomes" id="UP000594638">
    <property type="component" value="Unassembled WGS sequence"/>
</dbReference>
<sequence length="113" mass="11569">MGIGKHYHVDDTITVESGDLLLWWCLLALVVATAALLWCLLLPVVTVVGDVVLRCWLCCCGGSVCVGFDGGGSGSIAMFAISCGRGSVGCGVVLCDVVAVIGYCGGAVVAMLW</sequence>
<dbReference type="AlphaFoldDB" id="A0A8S0UI75"/>
<keyword evidence="1" id="KW-0812">Transmembrane</keyword>
<protein>
    <recommendedName>
        <fullName evidence="4">Transmembrane protein</fullName>
    </recommendedName>
</protein>
<feature type="transmembrane region" description="Helical" evidence="1">
    <location>
        <begin position="88"/>
        <end position="112"/>
    </location>
</feature>
<dbReference type="Gramene" id="OE9A022646T1">
    <property type="protein sequence ID" value="OE9A022646C1"/>
    <property type="gene ID" value="OE9A022646"/>
</dbReference>
<reference evidence="2 3" key="1">
    <citation type="submission" date="2019-12" db="EMBL/GenBank/DDBJ databases">
        <authorList>
            <person name="Alioto T."/>
            <person name="Alioto T."/>
            <person name="Gomez Garrido J."/>
        </authorList>
    </citation>
    <scope>NUCLEOTIDE SEQUENCE [LARGE SCALE GENOMIC DNA]</scope>
</reference>
<name>A0A8S0UI75_OLEEU</name>
<gene>
    <name evidence="2" type="ORF">OLEA9_A022646</name>
</gene>